<sequence>MISAIDSLDASFTDDWVTRGIKIAVIIVLALIAQWIAHLVIHRVARHQISHAKAKRLKVAKAKAPTPQEEAADQVRRESRVNTLSGVTRSAIAIFIWGWAIIGVLSNLGLEVRPLLASAGVVGLAIGFGAKALVQDFITGIFMLLEDQYGVGDWIQIDDKSGTVEDVSLRITTLRDVDGNLWYIRNGQITTVGNSTKGFATARLEVPIGLSNDVEKAKATILAAAQQAADSPEIADFVLDAPEMDGVSAMNVDHLTIRLRMKVIPGQQWFVQRHMLSAVIPALQSAGISTPYPHGIGITAEQSTSGK</sequence>
<proteinExistence type="inferred from homology"/>
<dbReference type="PANTHER" id="PTHR30460:SF0">
    <property type="entry name" value="MODERATE CONDUCTANCE MECHANOSENSITIVE CHANNEL YBIO"/>
    <property type="match status" value="1"/>
</dbReference>
<dbReference type="InterPro" id="IPR023408">
    <property type="entry name" value="MscS_beta-dom_sf"/>
</dbReference>
<evidence type="ECO:0000256" key="4">
    <source>
        <dbReference type="ARBA" id="ARBA00022692"/>
    </source>
</evidence>
<protein>
    <submittedName>
        <fullName evidence="10">Putative MscS family protein YkuT</fullName>
    </submittedName>
</protein>
<dbReference type="GO" id="GO:0008381">
    <property type="term" value="F:mechanosensitive monoatomic ion channel activity"/>
    <property type="evidence" value="ECO:0007669"/>
    <property type="project" value="InterPro"/>
</dbReference>
<evidence type="ECO:0000256" key="3">
    <source>
        <dbReference type="ARBA" id="ARBA00022475"/>
    </source>
</evidence>
<gene>
    <name evidence="10" type="primary">ykuT2</name>
    <name evidence="10" type="ORF">CCHOA_08800</name>
</gene>
<dbReference type="Pfam" id="PF21088">
    <property type="entry name" value="MS_channel_1st"/>
    <property type="match status" value="1"/>
</dbReference>
<dbReference type="SUPFAM" id="SSF82861">
    <property type="entry name" value="Mechanosensitive channel protein MscS (YggB), transmembrane region"/>
    <property type="match status" value="1"/>
</dbReference>
<evidence type="ECO:0000313" key="11">
    <source>
        <dbReference type="Proteomes" id="UP000269019"/>
    </source>
</evidence>
<organism evidence="10 11">
    <name type="scientific">Corynebacterium choanae</name>
    <dbReference type="NCBI Taxonomy" id="1862358"/>
    <lineage>
        <taxon>Bacteria</taxon>
        <taxon>Bacillati</taxon>
        <taxon>Actinomycetota</taxon>
        <taxon>Actinomycetes</taxon>
        <taxon>Mycobacteriales</taxon>
        <taxon>Corynebacteriaceae</taxon>
        <taxon>Corynebacterium</taxon>
    </lineage>
</organism>
<dbReference type="Pfam" id="PF00924">
    <property type="entry name" value="MS_channel_2nd"/>
    <property type="match status" value="1"/>
</dbReference>
<evidence type="ECO:0000256" key="2">
    <source>
        <dbReference type="ARBA" id="ARBA00008017"/>
    </source>
</evidence>
<comment type="subcellular location">
    <subcellularLocation>
        <location evidence="1">Cell membrane</location>
        <topology evidence="1">Multi-pass membrane protein</topology>
    </subcellularLocation>
</comment>
<dbReference type="SUPFAM" id="SSF50182">
    <property type="entry name" value="Sm-like ribonucleoproteins"/>
    <property type="match status" value="1"/>
</dbReference>
<evidence type="ECO:0000256" key="6">
    <source>
        <dbReference type="ARBA" id="ARBA00023136"/>
    </source>
</evidence>
<feature type="transmembrane region" description="Helical" evidence="7">
    <location>
        <begin position="20"/>
        <end position="41"/>
    </location>
</feature>
<dbReference type="Gene3D" id="1.10.287.1260">
    <property type="match status" value="1"/>
</dbReference>
<evidence type="ECO:0000313" key="10">
    <source>
        <dbReference type="EMBL" id="AZA14147.1"/>
    </source>
</evidence>
<dbReference type="InterPro" id="IPR011066">
    <property type="entry name" value="MscS_channel_C_sf"/>
</dbReference>
<dbReference type="EMBL" id="CP033896">
    <property type="protein sequence ID" value="AZA14147.1"/>
    <property type="molecule type" value="Genomic_DNA"/>
</dbReference>
<dbReference type="RefSeq" id="WP_123929137.1">
    <property type="nucleotide sequence ID" value="NZ_CP033896.1"/>
</dbReference>
<accession>A0A3G6J7W4</accession>
<dbReference type="InterPro" id="IPR045276">
    <property type="entry name" value="YbiO_bact"/>
</dbReference>
<dbReference type="Gene3D" id="3.30.70.100">
    <property type="match status" value="1"/>
</dbReference>
<keyword evidence="5 7" id="KW-1133">Transmembrane helix</keyword>
<dbReference type="InterPro" id="IPR006685">
    <property type="entry name" value="MscS_channel_2nd"/>
</dbReference>
<keyword evidence="4 7" id="KW-0812">Transmembrane</keyword>
<dbReference type="Gene3D" id="2.30.30.60">
    <property type="match status" value="1"/>
</dbReference>
<dbReference type="FunFam" id="2.30.30.60:FF:000001">
    <property type="entry name" value="MscS Mechanosensitive ion channel"/>
    <property type="match status" value="1"/>
</dbReference>
<keyword evidence="6 7" id="KW-0472">Membrane</keyword>
<dbReference type="InterPro" id="IPR011014">
    <property type="entry name" value="MscS_channel_TM-2"/>
</dbReference>
<keyword evidence="11" id="KW-1185">Reference proteome</keyword>
<dbReference type="SUPFAM" id="SSF82689">
    <property type="entry name" value="Mechanosensitive channel protein MscS (YggB), C-terminal domain"/>
    <property type="match status" value="1"/>
</dbReference>
<keyword evidence="3" id="KW-1003">Cell membrane</keyword>
<dbReference type="InterPro" id="IPR010920">
    <property type="entry name" value="LSM_dom_sf"/>
</dbReference>
<evidence type="ECO:0000256" key="7">
    <source>
        <dbReference type="SAM" id="Phobius"/>
    </source>
</evidence>
<name>A0A3G6J7W4_9CORY</name>
<dbReference type="Proteomes" id="UP000269019">
    <property type="component" value="Chromosome"/>
</dbReference>
<evidence type="ECO:0000256" key="1">
    <source>
        <dbReference type="ARBA" id="ARBA00004651"/>
    </source>
</evidence>
<feature type="transmembrane region" description="Helical" evidence="7">
    <location>
        <begin position="115"/>
        <end position="134"/>
    </location>
</feature>
<feature type="domain" description="Mechanosensitive ion channel transmembrane helices 2/3" evidence="9">
    <location>
        <begin position="92"/>
        <end position="131"/>
    </location>
</feature>
<feature type="domain" description="Mechanosensitive ion channel MscS" evidence="8">
    <location>
        <begin position="133"/>
        <end position="195"/>
    </location>
</feature>
<evidence type="ECO:0000259" key="9">
    <source>
        <dbReference type="Pfam" id="PF21088"/>
    </source>
</evidence>
<dbReference type="KEGG" id="ccho:CCHOA_08800"/>
<dbReference type="GO" id="GO:0005886">
    <property type="term" value="C:plasma membrane"/>
    <property type="evidence" value="ECO:0007669"/>
    <property type="project" value="UniProtKB-SubCell"/>
</dbReference>
<dbReference type="AlphaFoldDB" id="A0A3G6J7W4"/>
<evidence type="ECO:0000259" key="8">
    <source>
        <dbReference type="Pfam" id="PF00924"/>
    </source>
</evidence>
<comment type="similarity">
    <text evidence="2">Belongs to the MscS (TC 1.A.23) family.</text>
</comment>
<feature type="transmembrane region" description="Helical" evidence="7">
    <location>
        <begin position="86"/>
        <end position="109"/>
    </location>
</feature>
<evidence type="ECO:0000256" key="5">
    <source>
        <dbReference type="ARBA" id="ARBA00022989"/>
    </source>
</evidence>
<reference evidence="10 11" key="1">
    <citation type="submission" date="2018-11" db="EMBL/GenBank/DDBJ databases">
        <authorList>
            <person name="Kleinhagauer T."/>
            <person name="Glaeser S.P."/>
            <person name="Spergser J."/>
            <person name="Ruckert C."/>
            <person name="Kaempfer P."/>
            <person name="Busse H.-J."/>
        </authorList>
    </citation>
    <scope>NUCLEOTIDE SEQUENCE [LARGE SCALE GENOMIC DNA]</scope>
    <source>
        <strain evidence="10 11">200CH</strain>
    </source>
</reference>
<dbReference type="InterPro" id="IPR049142">
    <property type="entry name" value="MS_channel_1st"/>
</dbReference>
<dbReference type="PANTHER" id="PTHR30460">
    <property type="entry name" value="MODERATE CONDUCTANCE MECHANOSENSITIVE CHANNEL YBIO"/>
    <property type="match status" value="1"/>
</dbReference>
<dbReference type="OrthoDB" id="4638917at2"/>